<sequence>MSSGAYPMNHPTGGAAPIRKRRRIYFFLVAWIAVWVVLVPLGSLGLWQWNRMPAGAHVYTATVVNSTPHLATTWTGSGHSRTRHTRTSYWLTVRNPEGGGTTTFDSGTPRDSVRVYRNHGQWMETNSFPAWAAALVAALSLVIGLIGTVIAVHQLRRRALR</sequence>
<gene>
    <name evidence="2" type="ORF">EFY87_04745</name>
</gene>
<keyword evidence="3" id="KW-1185">Reference proteome</keyword>
<dbReference type="Proteomes" id="UP000271678">
    <property type="component" value="Unassembled WGS sequence"/>
</dbReference>
<keyword evidence="1" id="KW-1133">Transmembrane helix</keyword>
<evidence type="ECO:0000256" key="1">
    <source>
        <dbReference type="SAM" id="Phobius"/>
    </source>
</evidence>
<feature type="transmembrane region" description="Helical" evidence="1">
    <location>
        <begin position="24"/>
        <end position="47"/>
    </location>
</feature>
<evidence type="ECO:0000313" key="2">
    <source>
        <dbReference type="EMBL" id="RNI24281.1"/>
    </source>
</evidence>
<name>A0A3M9MFF6_9MICO</name>
<feature type="transmembrane region" description="Helical" evidence="1">
    <location>
        <begin position="130"/>
        <end position="152"/>
    </location>
</feature>
<reference evidence="2 3" key="1">
    <citation type="submission" date="2018-11" db="EMBL/GenBank/DDBJ databases">
        <title>Draft genome of Simplicispira Flexivirga sp. BO-16.</title>
        <authorList>
            <person name="Im W.T."/>
        </authorList>
    </citation>
    <scope>NUCLEOTIDE SEQUENCE [LARGE SCALE GENOMIC DNA]</scope>
    <source>
        <strain evidence="2 3">BO-16</strain>
    </source>
</reference>
<comment type="caution">
    <text evidence="2">The sequence shown here is derived from an EMBL/GenBank/DDBJ whole genome shotgun (WGS) entry which is preliminary data.</text>
</comment>
<protein>
    <recommendedName>
        <fullName evidence="4">DUF3592 domain-containing protein</fullName>
    </recommendedName>
</protein>
<evidence type="ECO:0000313" key="3">
    <source>
        <dbReference type="Proteomes" id="UP000271678"/>
    </source>
</evidence>
<dbReference type="AlphaFoldDB" id="A0A3M9MFF6"/>
<dbReference type="EMBL" id="RJJQ01000003">
    <property type="protein sequence ID" value="RNI24281.1"/>
    <property type="molecule type" value="Genomic_DNA"/>
</dbReference>
<evidence type="ECO:0008006" key="4">
    <source>
        <dbReference type="Google" id="ProtNLM"/>
    </source>
</evidence>
<accession>A0A3M9MFF6</accession>
<keyword evidence="1" id="KW-0472">Membrane</keyword>
<proteinExistence type="predicted"/>
<organism evidence="2 3">
    <name type="scientific">Flexivirga caeni</name>
    <dbReference type="NCBI Taxonomy" id="2294115"/>
    <lineage>
        <taxon>Bacteria</taxon>
        <taxon>Bacillati</taxon>
        <taxon>Actinomycetota</taxon>
        <taxon>Actinomycetes</taxon>
        <taxon>Micrococcales</taxon>
        <taxon>Dermacoccaceae</taxon>
        <taxon>Flexivirga</taxon>
    </lineage>
</organism>
<keyword evidence="1" id="KW-0812">Transmembrane</keyword>